<dbReference type="Gene3D" id="3.20.20.140">
    <property type="entry name" value="Metal-dependent hydrolases"/>
    <property type="match status" value="1"/>
</dbReference>
<sequence>MSRTLFRRTLFHSGTVWTGTGTTTDALSVRDGRIEALGAAALAGTHDDRVDLRGGMLLPAFGDGHCHPDHAGFEATGPHIRGLGTVEEIVEEVRRHAAAHPGDEWIIGGGYDATIVPDGLFDARWLDEAVPDRPVALRAWDYHTLWCNSEAMRRAGLDASTPDTPRGRFARRPDGALLGTMIEWDAVDAVLTAAPARTTEDLVTALAAATEAYAAAGVTWIQDAWVEHGTVEAYLEAARRGLLATRVNLAFRADPARWREQLAEFAADRARVRALGHDRLTTATVTADTVKFFVDGILENRTASLLAPYSDDPCTRGMPVWPYGDLLEALTAVDAMGLQAHLHAIGDAGIRTALDAIEHVTRVNGPRDRRPVIAHVQVLAEEDLPRFARLGVIANLQPLWARTDPPMTKLTFPRIGPERARRQYLIGSLLRAGVQVSFGSDWPVSDHRPLAGLPVAVTRENAEREPSGGWLPEERIGVEEALSAYSAGVAHQAFAEDERGTLAPGKVADLVWLNGDVRRLDPHDIAETTTVLGTWAAGVRTFPPVNRSGV</sequence>
<organism evidence="2 3">
    <name type="scientific">Microbispora catharanthi</name>
    <dbReference type="NCBI Taxonomy" id="1712871"/>
    <lineage>
        <taxon>Bacteria</taxon>
        <taxon>Bacillati</taxon>
        <taxon>Actinomycetota</taxon>
        <taxon>Actinomycetes</taxon>
        <taxon>Streptosporangiales</taxon>
        <taxon>Streptosporangiaceae</taxon>
        <taxon>Microbispora</taxon>
    </lineage>
</organism>
<name>A0A5N6BPI8_9ACTN</name>
<evidence type="ECO:0000313" key="3">
    <source>
        <dbReference type="Proteomes" id="UP000313066"/>
    </source>
</evidence>
<dbReference type="CDD" id="cd01300">
    <property type="entry name" value="YtcJ_like"/>
    <property type="match status" value="1"/>
</dbReference>
<dbReference type="InterPro" id="IPR011059">
    <property type="entry name" value="Metal-dep_hydrolase_composite"/>
</dbReference>
<dbReference type="PANTHER" id="PTHR22642">
    <property type="entry name" value="IMIDAZOLONEPROPIONASE"/>
    <property type="match status" value="1"/>
</dbReference>
<dbReference type="InterPro" id="IPR013108">
    <property type="entry name" value="Amidohydro_3"/>
</dbReference>
<dbReference type="Pfam" id="PF07969">
    <property type="entry name" value="Amidohydro_3"/>
    <property type="match status" value="1"/>
</dbReference>
<comment type="caution">
    <text evidence="2">The sequence shown here is derived from an EMBL/GenBank/DDBJ whole genome shotgun (WGS) entry which is preliminary data.</text>
</comment>
<gene>
    <name evidence="2" type="ORF">FH610_023885</name>
</gene>
<dbReference type="RefSeq" id="WP_139576864.1">
    <property type="nucleotide sequence ID" value="NZ_VDMA02000013.1"/>
</dbReference>
<dbReference type="SUPFAM" id="SSF51338">
    <property type="entry name" value="Composite domain of metallo-dependent hydrolases"/>
    <property type="match status" value="1"/>
</dbReference>
<keyword evidence="3" id="KW-1185">Reference proteome</keyword>
<reference evidence="2 3" key="1">
    <citation type="submission" date="2019-10" db="EMBL/GenBank/DDBJ databases">
        <title>Nonomuraea sp. nov., isolated from Phyllanthus amarus.</title>
        <authorList>
            <person name="Klykleung N."/>
            <person name="Tanasupawat S."/>
        </authorList>
    </citation>
    <scope>NUCLEOTIDE SEQUENCE [LARGE SCALE GENOMIC DNA]</scope>
    <source>
        <strain evidence="2 3">CR1-09</strain>
    </source>
</reference>
<dbReference type="SUPFAM" id="SSF51556">
    <property type="entry name" value="Metallo-dependent hydrolases"/>
    <property type="match status" value="1"/>
</dbReference>
<protein>
    <submittedName>
        <fullName evidence="2">Amidohydrolase family protein</fullName>
    </submittedName>
</protein>
<evidence type="ECO:0000313" key="2">
    <source>
        <dbReference type="EMBL" id="KAB8182472.1"/>
    </source>
</evidence>
<evidence type="ECO:0000259" key="1">
    <source>
        <dbReference type="Pfam" id="PF07969"/>
    </source>
</evidence>
<dbReference type="InterPro" id="IPR032466">
    <property type="entry name" value="Metal_Hydrolase"/>
</dbReference>
<dbReference type="InterPro" id="IPR033932">
    <property type="entry name" value="YtcJ-like"/>
</dbReference>
<dbReference type="Proteomes" id="UP000313066">
    <property type="component" value="Unassembled WGS sequence"/>
</dbReference>
<proteinExistence type="predicted"/>
<dbReference type="PANTHER" id="PTHR22642:SF2">
    <property type="entry name" value="PROTEIN LONG AFTER FAR-RED 3"/>
    <property type="match status" value="1"/>
</dbReference>
<dbReference type="Gene3D" id="2.30.40.10">
    <property type="entry name" value="Urease, subunit C, domain 1"/>
    <property type="match status" value="1"/>
</dbReference>
<dbReference type="GO" id="GO:0016810">
    <property type="term" value="F:hydrolase activity, acting on carbon-nitrogen (but not peptide) bonds"/>
    <property type="evidence" value="ECO:0007669"/>
    <property type="project" value="InterPro"/>
</dbReference>
<dbReference type="Gene3D" id="3.10.310.70">
    <property type="match status" value="1"/>
</dbReference>
<feature type="domain" description="Amidohydrolase 3" evidence="1">
    <location>
        <begin position="50"/>
        <end position="541"/>
    </location>
</feature>
<dbReference type="EMBL" id="VDMA02000013">
    <property type="protein sequence ID" value="KAB8182472.1"/>
    <property type="molecule type" value="Genomic_DNA"/>
</dbReference>
<accession>A0A5N6BPI8</accession>
<dbReference type="AlphaFoldDB" id="A0A5N6BPI8"/>
<keyword evidence="2" id="KW-0378">Hydrolase</keyword>